<keyword evidence="1 3" id="KW-0378">Hydrolase</keyword>
<dbReference type="AlphaFoldDB" id="A0A2V1D101"/>
<dbReference type="SUPFAM" id="SSF53474">
    <property type="entry name" value="alpha/beta-Hydrolases"/>
    <property type="match status" value="1"/>
</dbReference>
<dbReference type="GO" id="GO:0016787">
    <property type="term" value="F:hydrolase activity"/>
    <property type="evidence" value="ECO:0007669"/>
    <property type="project" value="UniProtKB-KW"/>
</dbReference>
<accession>A0A2V1D101</accession>
<sequence>MEIDLAVATGLSVAGYCIDNRQWRYTILSLCRGKLLSYVRTSSQNQIHILHLLMNIVPVKLIFLLARIACFAYRHNLSVPTYLTIALVRAFLTTFTPYQIQFLLPSTSKTCESWLKRQSHSSFPFRTALSLHSYPLLRSGGMIHWFTSNHDFSINETRKDKVLLFFHGGGYAVPLTPSHLDWCLAHLHSARRCSTNLHIVVLEYSLAPKLRYPTQLSQAAEALHTILQRGFLLRDIIIGGDSAGGNLTFALLGHLLHPHPDPKVVKIKIEEPLAGAFGISPWVSMDSSAPSFSHHQISDMLSQRLIRQSAQDYLGDTSAAAELKKGNWWSMPGDAEVDWWSGLGRVTRRVYLNVGTNEMFYDHVLGLAARLMEVCNANMGQWVDVKLDIGIGESHDQVLTDFIRGQREGRAVKSLMGWMEGALL</sequence>
<dbReference type="InterPro" id="IPR029058">
    <property type="entry name" value="AB_hydrolase_fold"/>
</dbReference>
<dbReference type="EMBL" id="KZ805794">
    <property type="protein sequence ID" value="PVH91718.1"/>
    <property type="molecule type" value="Genomic_DNA"/>
</dbReference>
<dbReference type="Pfam" id="PF07859">
    <property type="entry name" value="Abhydrolase_3"/>
    <property type="match status" value="1"/>
</dbReference>
<evidence type="ECO:0000259" key="2">
    <source>
        <dbReference type="Pfam" id="PF07859"/>
    </source>
</evidence>
<dbReference type="OrthoDB" id="2152029at2759"/>
<keyword evidence="4" id="KW-1185">Reference proteome</keyword>
<proteinExistence type="predicted"/>
<dbReference type="Gene3D" id="3.40.50.1820">
    <property type="entry name" value="alpha/beta hydrolase"/>
    <property type="match status" value="1"/>
</dbReference>
<protein>
    <submittedName>
        <fullName evidence="3">Alpha/beta-hydrolase</fullName>
    </submittedName>
</protein>
<evidence type="ECO:0000313" key="3">
    <source>
        <dbReference type="EMBL" id="PVH91718.1"/>
    </source>
</evidence>
<reference evidence="3 4" key="1">
    <citation type="journal article" date="2018" name="Sci. Rep.">
        <title>Comparative genomics provides insights into the lifestyle and reveals functional heterogeneity of dark septate endophytic fungi.</title>
        <authorList>
            <person name="Knapp D.G."/>
            <person name="Nemeth J.B."/>
            <person name="Barry K."/>
            <person name="Hainaut M."/>
            <person name="Henrissat B."/>
            <person name="Johnson J."/>
            <person name="Kuo A."/>
            <person name="Lim J.H.P."/>
            <person name="Lipzen A."/>
            <person name="Nolan M."/>
            <person name="Ohm R.A."/>
            <person name="Tamas L."/>
            <person name="Grigoriev I.V."/>
            <person name="Spatafora J.W."/>
            <person name="Nagy L.G."/>
            <person name="Kovacs G.M."/>
        </authorList>
    </citation>
    <scope>NUCLEOTIDE SEQUENCE [LARGE SCALE GENOMIC DNA]</scope>
    <source>
        <strain evidence="3 4">DSE2036</strain>
    </source>
</reference>
<dbReference type="PANTHER" id="PTHR48081">
    <property type="entry name" value="AB HYDROLASE SUPERFAMILY PROTEIN C4A8.06C"/>
    <property type="match status" value="1"/>
</dbReference>
<dbReference type="InterPro" id="IPR013094">
    <property type="entry name" value="AB_hydrolase_3"/>
</dbReference>
<dbReference type="STRING" id="97972.A0A2V1D101"/>
<name>A0A2V1D101_9PLEO</name>
<dbReference type="Proteomes" id="UP000244855">
    <property type="component" value="Unassembled WGS sequence"/>
</dbReference>
<evidence type="ECO:0000256" key="1">
    <source>
        <dbReference type="ARBA" id="ARBA00022801"/>
    </source>
</evidence>
<dbReference type="PANTHER" id="PTHR48081:SF31">
    <property type="entry name" value="STERYL ACETYL HYDROLASE MUG81-RELATED"/>
    <property type="match status" value="1"/>
</dbReference>
<gene>
    <name evidence="3" type="ORF">DM02DRAFT_606246</name>
</gene>
<organism evidence="3 4">
    <name type="scientific">Periconia macrospinosa</name>
    <dbReference type="NCBI Taxonomy" id="97972"/>
    <lineage>
        <taxon>Eukaryota</taxon>
        <taxon>Fungi</taxon>
        <taxon>Dikarya</taxon>
        <taxon>Ascomycota</taxon>
        <taxon>Pezizomycotina</taxon>
        <taxon>Dothideomycetes</taxon>
        <taxon>Pleosporomycetidae</taxon>
        <taxon>Pleosporales</taxon>
        <taxon>Massarineae</taxon>
        <taxon>Periconiaceae</taxon>
        <taxon>Periconia</taxon>
    </lineage>
</organism>
<feature type="domain" description="Alpha/beta hydrolase fold-3" evidence="2">
    <location>
        <begin position="163"/>
        <end position="374"/>
    </location>
</feature>
<dbReference type="InterPro" id="IPR050300">
    <property type="entry name" value="GDXG_lipolytic_enzyme"/>
</dbReference>
<evidence type="ECO:0000313" key="4">
    <source>
        <dbReference type="Proteomes" id="UP000244855"/>
    </source>
</evidence>